<dbReference type="Pfam" id="PF00498">
    <property type="entry name" value="FHA"/>
    <property type="match status" value="1"/>
</dbReference>
<evidence type="ECO:0000256" key="7">
    <source>
        <dbReference type="SAM" id="MobiDB-lite"/>
    </source>
</evidence>
<dbReference type="PANTHER" id="PTHR21603">
    <property type="entry name" value="ANTIGEN KI-67-LIKE PROTEIN"/>
    <property type="match status" value="1"/>
</dbReference>
<dbReference type="CDD" id="cd22673">
    <property type="entry name" value="FHA_Ki67"/>
    <property type="match status" value="1"/>
</dbReference>
<dbReference type="InterPro" id="IPR029334">
    <property type="entry name" value="PP1-bd"/>
</dbReference>
<dbReference type="EMBL" id="RBNJ01011690">
    <property type="protein sequence ID" value="RUS25908.1"/>
    <property type="molecule type" value="Genomic_DNA"/>
</dbReference>
<feature type="compositionally biased region" description="Basic residues" evidence="7">
    <location>
        <begin position="1495"/>
        <end position="1504"/>
    </location>
</feature>
<dbReference type="InterPro" id="IPR000253">
    <property type="entry name" value="FHA_dom"/>
</dbReference>
<feature type="compositionally biased region" description="Basic and acidic residues" evidence="7">
    <location>
        <begin position="1791"/>
        <end position="1804"/>
    </location>
</feature>
<dbReference type="InterPro" id="IPR008984">
    <property type="entry name" value="SMAD_FHA_dom_sf"/>
</dbReference>
<comment type="subcellular location">
    <subcellularLocation>
        <location evidence="1">Nucleus</location>
    </subcellularLocation>
</comment>
<feature type="compositionally biased region" description="Polar residues" evidence="7">
    <location>
        <begin position="1848"/>
        <end position="1862"/>
    </location>
</feature>
<evidence type="ECO:0000256" key="2">
    <source>
        <dbReference type="ARBA" id="ARBA00022499"/>
    </source>
</evidence>
<feature type="compositionally biased region" description="Basic and acidic residues" evidence="7">
    <location>
        <begin position="1505"/>
        <end position="1514"/>
    </location>
</feature>
<sequence>MVTKFGDIVIIRRNGDESGRFPITKSECTFGRQEDNDIRLHLPHISKLHCKITVDEEGKAWVENYSDNGTKVNDAWLHADKQALNEGDVITLCNRNFRFEYPKDTAKNISVGSPARAPLKTSSVPNNTTGKVPAKSPVKPTSTPKKASGNTPKENAANTNQTKNPETCDSANVSSEAPAPDATPKTPLPDKEGYEELVTPIIPTSLDAAVEASALPQSNSRKHRLSSDSRLSVIVNEFSPRRKVVVLDVSPKLNLASTPEIEQHSASVQESTVEKEEPLFSDDVSVARPATPAEPMAGRTVAFFNLVAEGQTPPEHNSFDGEGGSPQSPFFSPYSETTINTFMNISLPVTDSPLADHVAPPPKTPKSNKKVSFGPPLSPELFDLSRPSATPIKKGRQPFESPQANRIGVFDFSVRTDTPGTKELLLRTPLSRVQEGMGSPLMVRKLMKTPFPIAEESDEQEMEDVEGEGGVDYKEEFYEESNSDSDDIEFGQADCDIRSQQDDASFWIVSKQTPVASVLDGESDSSDEEDAEAENVPPEAKEKAVPETEQYDLEVQQIIAKCDTPVRENTDASEAQKTQPAPVTKGHRLATPFRNQIEARAKQMQGSRIPAPGELRKGMATPLKRELKAKAVAIQETRPASVTEAAKKLLKTPLKKDIMAVAAKIQQSRAPAISTIANRPIKTPMRRAIIAKAAEISEQKAKTAVDQTKTLPTPLKNDIKVKAKQVDEMRPVIPVTSLSTPFKRELKSKAKEVEEMRPVIPVTSLSTPFKRELKSKAKEVEEARAALPVASVGTPFRKELQAKVREVQEARPPAIPVASLSTSFKKELKTKAKEIEEAHPSVPVASVSTPFRKELQARAKQLEEERAPGIPESVAGALNTPFRKEIRARASQLAADRAKTALENAHTLATPVKSEIREAAERMREGRQTAAEFMKRLATPMKKEIEQGVVLNRRASFQMEVGRRFSIGVEGVENGEDDVEVTERNGDEETSLGSTGAIQPKSDEPSEAAQEQEEELKYETHSLTSSPRKPTTAAGLLASISAFSRRLSTGAARRLSEVLPTWSAALAEEVEPEVEDHDHENIDGEESGDLVMDETVEEQKREEDVEQDQQLTDENDVIPARTPERVWFSGRKSEILPSRNEESAELGSLSLAHQTIGGVQPSPSSLQSLMRLSIGGAARRVLLRMDDAAGDEVLQDAKEQDDHSIVPAAEDTADHDVDVESEVSYGVGVMEDTVAEDEPEERTVEPVGAEHVQQEDVVEHVPESIEAVVEQTVIEQTQTSEKELESKGKSRRGTKAISKAKRGQKGAKKEMGIVDERMIPEEVVETRTVNVEELSLAPVQEPQPKRGGPAKTAKKPAKEEQKETTANSVEEDHMKNLTQSQEPLAETPHVENVAETKARKTGRAKGSKAVQEEAAAASDQIVMETIIVETQQEEQSMAQAMDFEEPKVKNNGNGKRGKRKAKEEIVVEVPVVAETIVVEVIEQQENVDSEEKTRKNGRGKRGKKTAQEEAKVGELVEELVEEPVLQETEIASVTLELEMQQQEEPKKSGRGNRSKETIPSKPSGKGRRGKNTAKEDEETIEPVQNIQLEEEKVEKIIPLTQDLTPASSENARREPVEPTTPQIDGVESKVDDKASSSKGPKRGRRVKTDKTTVVVTQEAVEEHHIKPTVTEELNPTENRSRAANKKNVANVERPVIEAIVEEVTNTDDANAIAQLVPETDTPIVQKSGRGRRGKKMEKEETVAPTNDPGIEIEPELVELSVKKGAAKGGAGKSKRVLDESEPVVYVDAPEPSEKRKGGRAKTEADDVEDVASCNQDEQVEAETEAKQVVKRGRGAAAKGTKRDALTTVEVTETDNGSGVATSSRKRKAVEVVEEQVDVAE</sequence>
<gene>
    <name evidence="9" type="ORF">BC938DRAFT_471479</name>
</gene>
<evidence type="ECO:0000313" key="9">
    <source>
        <dbReference type="EMBL" id="RUS25908.1"/>
    </source>
</evidence>
<feature type="compositionally biased region" description="Polar residues" evidence="7">
    <location>
        <begin position="572"/>
        <end position="581"/>
    </location>
</feature>
<feature type="region of interest" description="Disordered" evidence="7">
    <location>
        <begin position="1764"/>
        <end position="1880"/>
    </location>
</feature>
<feature type="region of interest" description="Disordered" evidence="7">
    <location>
        <begin position="1070"/>
        <end position="1124"/>
    </location>
</feature>
<feature type="region of interest" description="Disordered" evidence="7">
    <location>
        <begin position="517"/>
        <end position="549"/>
    </location>
</feature>
<evidence type="ECO:0000256" key="4">
    <source>
        <dbReference type="ARBA" id="ARBA00022843"/>
    </source>
</evidence>
<feature type="region of interest" description="Disordered" evidence="7">
    <location>
        <begin position="1433"/>
        <end position="1461"/>
    </location>
</feature>
<protein>
    <recommendedName>
        <fullName evidence="8">FHA domain-containing protein</fullName>
    </recommendedName>
</protein>
<feature type="region of interest" description="Disordered" evidence="7">
    <location>
        <begin position="565"/>
        <end position="589"/>
    </location>
</feature>
<feature type="compositionally biased region" description="Polar residues" evidence="7">
    <location>
        <begin position="149"/>
        <end position="175"/>
    </location>
</feature>
<feature type="non-terminal residue" evidence="9">
    <location>
        <position position="1880"/>
    </location>
</feature>
<name>A0A433Q7W7_9FUNG</name>
<keyword evidence="4" id="KW-0832">Ubl conjugation</keyword>
<feature type="compositionally biased region" description="Acidic residues" evidence="7">
    <location>
        <begin position="521"/>
        <end position="533"/>
    </location>
</feature>
<feature type="region of interest" description="Disordered" evidence="7">
    <location>
        <begin position="353"/>
        <end position="386"/>
    </location>
</feature>
<feature type="compositionally biased region" description="Low complexity" evidence="7">
    <location>
        <begin position="133"/>
        <end position="148"/>
    </location>
</feature>
<feature type="region of interest" description="Disordered" evidence="7">
    <location>
        <begin position="1331"/>
        <end position="1416"/>
    </location>
</feature>
<feature type="compositionally biased region" description="Acidic residues" evidence="7">
    <location>
        <begin position="1871"/>
        <end position="1880"/>
    </location>
</feature>
<dbReference type="Gene3D" id="2.60.200.20">
    <property type="match status" value="1"/>
</dbReference>
<dbReference type="GO" id="GO:0051983">
    <property type="term" value="P:regulation of chromosome segregation"/>
    <property type="evidence" value="ECO:0007669"/>
    <property type="project" value="TreeGrafter"/>
</dbReference>
<keyword evidence="6" id="KW-0131">Cell cycle</keyword>
<dbReference type="Pfam" id="PF15276">
    <property type="entry name" value="PP1_bind"/>
    <property type="match status" value="1"/>
</dbReference>
<feature type="compositionally biased region" description="Basic and acidic residues" evidence="7">
    <location>
        <begin position="1626"/>
        <end position="1635"/>
    </location>
</feature>
<dbReference type="GO" id="GO:0005694">
    <property type="term" value="C:chromosome"/>
    <property type="evidence" value="ECO:0007669"/>
    <property type="project" value="TreeGrafter"/>
</dbReference>
<feature type="region of interest" description="Disordered" evidence="7">
    <location>
        <begin position="1717"/>
        <end position="1751"/>
    </location>
</feature>
<evidence type="ECO:0000256" key="5">
    <source>
        <dbReference type="ARBA" id="ARBA00023242"/>
    </source>
</evidence>
<feature type="compositionally biased region" description="Basic and acidic residues" evidence="7">
    <location>
        <begin position="1543"/>
        <end position="1558"/>
    </location>
</feature>
<dbReference type="SUPFAM" id="SSF49879">
    <property type="entry name" value="SMAD/FHA domain"/>
    <property type="match status" value="1"/>
</dbReference>
<keyword evidence="3" id="KW-0597">Phosphoprotein</keyword>
<dbReference type="PANTHER" id="PTHR21603:SF18">
    <property type="entry name" value="ANTIGEN KI-67-LIKE PROTEIN"/>
    <property type="match status" value="1"/>
</dbReference>
<dbReference type="PROSITE" id="PS50006">
    <property type="entry name" value="FHA_DOMAIN"/>
    <property type="match status" value="1"/>
</dbReference>
<keyword evidence="2" id="KW-1017">Isopeptide bond</keyword>
<keyword evidence="5" id="KW-0539">Nucleus</keyword>
<feature type="region of interest" description="Disordered" evidence="7">
    <location>
        <begin position="1531"/>
        <end position="1686"/>
    </location>
</feature>
<dbReference type="Proteomes" id="UP000274822">
    <property type="component" value="Unassembled WGS sequence"/>
</dbReference>
<reference evidence="9 10" key="1">
    <citation type="journal article" date="2018" name="New Phytol.">
        <title>Phylogenomics of Endogonaceae and evolution of mycorrhizas within Mucoromycota.</title>
        <authorList>
            <person name="Chang Y."/>
            <person name="Desiro A."/>
            <person name="Na H."/>
            <person name="Sandor L."/>
            <person name="Lipzen A."/>
            <person name="Clum A."/>
            <person name="Barry K."/>
            <person name="Grigoriev I.V."/>
            <person name="Martin F.M."/>
            <person name="Stajich J.E."/>
            <person name="Smith M.E."/>
            <person name="Bonito G."/>
            <person name="Spatafora J.W."/>
        </authorList>
    </citation>
    <scope>NUCLEOTIDE SEQUENCE [LARGE SCALE GENOMIC DNA]</scope>
    <source>
        <strain evidence="9 10">AD002</strain>
    </source>
</reference>
<keyword evidence="10" id="KW-1185">Reference proteome</keyword>
<feature type="region of interest" description="Disordered" evidence="7">
    <location>
        <begin position="974"/>
        <end position="1031"/>
    </location>
</feature>
<dbReference type="SMART" id="SM00240">
    <property type="entry name" value="FHA"/>
    <property type="match status" value="1"/>
</dbReference>
<feature type="compositionally biased region" description="Basic and acidic residues" evidence="7">
    <location>
        <begin position="1388"/>
        <end position="1398"/>
    </location>
</feature>
<feature type="compositionally biased region" description="Acidic residues" evidence="7">
    <location>
        <begin position="1104"/>
        <end position="1116"/>
    </location>
</feature>
<feature type="compositionally biased region" description="Acidic residues" evidence="7">
    <location>
        <begin position="1083"/>
        <end position="1096"/>
    </location>
</feature>
<feature type="domain" description="FHA" evidence="8">
    <location>
        <begin position="28"/>
        <end position="77"/>
    </location>
</feature>
<feature type="region of interest" description="Disordered" evidence="7">
    <location>
        <begin position="1232"/>
        <end position="1257"/>
    </location>
</feature>
<evidence type="ECO:0000256" key="6">
    <source>
        <dbReference type="ARBA" id="ARBA00023306"/>
    </source>
</evidence>
<comment type="caution">
    <text evidence="9">The sequence shown here is derived from an EMBL/GenBank/DDBJ whole genome shotgun (WGS) entry which is preliminary data.</text>
</comment>
<accession>A0A433Q7W7</accession>
<feature type="region of interest" description="Disordered" evidence="7">
    <location>
        <begin position="107"/>
        <end position="192"/>
    </location>
</feature>
<proteinExistence type="predicted"/>
<evidence type="ECO:0000256" key="3">
    <source>
        <dbReference type="ARBA" id="ARBA00022553"/>
    </source>
</evidence>
<evidence type="ECO:0000313" key="10">
    <source>
        <dbReference type="Proteomes" id="UP000274822"/>
    </source>
</evidence>
<dbReference type="GO" id="GO:0007088">
    <property type="term" value="P:regulation of mitotic nuclear division"/>
    <property type="evidence" value="ECO:0007669"/>
    <property type="project" value="TreeGrafter"/>
</dbReference>
<organism evidence="9 10">
    <name type="scientific">Jimgerdemannia flammicorona</name>
    <dbReference type="NCBI Taxonomy" id="994334"/>
    <lineage>
        <taxon>Eukaryota</taxon>
        <taxon>Fungi</taxon>
        <taxon>Fungi incertae sedis</taxon>
        <taxon>Mucoromycota</taxon>
        <taxon>Mucoromycotina</taxon>
        <taxon>Endogonomycetes</taxon>
        <taxon>Endogonales</taxon>
        <taxon>Endogonaceae</taxon>
        <taxon>Jimgerdemannia</taxon>
    </lineage>
</organism>
<evidence type="ECO:0000259" key="8">
    <source>
        <dbReference type="PROSITE" id="PS50006"/>
    </source>
</evidence>
<evidence type="ECO:0000256" key="1">
    <source>
        <dbReference type="ARBA" id="ARBA00004123"/>
    </source>
</evidence>
<feature type="compositionally biased region" description="Polar residues" evidence="7">
    <location>
        <begin position="120"/>
        <end position="130"/>
    </location>
</feature>
<feature type="region of interest" description="Disordered" evidence="7">
    <location>
        <begin position="1193"/>
        <end position="1219"/>
    </location>
</feature>
<dbReference type="GO" id="GO:0005634">
    <property type="term" value="C:nucleus"/>
    <property type="evidence" value="ECO:0007669"/>
    <property type="project" value="UniProtKB-SubCell"/>
</dbReference>
<feature type="region of interest" description="Disordered" evidence="7">
    <location>
        <begin position="1480"/>
        <end position="1514"/>
    </location>
</feature>
<feature type="compositionally biased region" description="Basic and acidic residues" evidence="7">
    <location>
        <begin position="1195"/>
        <end position="1204"/>
    </location>
</feature>
<feature type="compositionally biased region" description="Basic residues" evidence="7">
    <location>
        <begin position="1289"/>
        <end position="1306"/>
    </location>
</feature>
<feature type="region of interest" description="Disordered" evidence="7">
    <location>
        <begin position="1277"/>
        <end position="1313"/>
    </location>
</feature>